<evidence type="ECO:0000256" key="1">
    <source>
        <dbReference type="ARBA" id="ARBA00004571"/>
    </source>
</evidence>
<evidence type="ECO:0000256" key="3">
    <source>
        <dbReference type="ARBA" id="ARBA00022452"/>
    </source>
</evidence>
<evidence type="ECO:0000313" key="13">
    <source>
        <dbReference type="EMBL" id="MFC3030998.1"/>
    </source>
</evidence>
<evidence type="ECO:0000313" key="14">
    <source>
        <dbReference type="Proteomes" id="UP001595453"/>
    </source>
</evidence>
<organism evidence="13 14">
    <name type="scientific">Pseudoalteromonas fenneropenaei</name>
    <dbReference type="NCBI Taxonomy" id="1737459"/>
    <lineage>
        <taxon>Bacteria</taxon>
        <taxon>Pseudomonadati</taxon>
        <taxon>Pseudomonadota</taxon>
        <taxon>Gammaproteobacteria</taxon>
        <taxon>Alteromonadales</taxon>
        <taxon>Pseudoalteromonadaceae</taxon>
        <taxon>Pseudoalteromonas</taxon>
    </lineage>
</organism>
<dbReference type="RefSeq" id="WP_377119797.1">
    <property type="nucleotide sequence ID" value="NZ_JBHRSD010000001.1"/>
</dbReference>
<dbReference type="InterPro" id="IPR037066">
    <property type="entry name" value="Plug_dom_sf"/>
</dbReference>
<protein>
    <submittedName>
        <fullName evidence="13">TonB-dependent receptor domain-containing protein</fullName>
    </submittedName>
</protein>
<comment type="similarity">
    <text evidence="8 9">Belongs to the TonB-dependent receptor family.</text>
</comment>
<dbReference type="Gene3D" id="2.40.170.20">
    <property type="entry name" value="TonB-dependent receptor, beta-barrel domain"/>
    <property type="match status" value="1"/>
</dbReference>
<keyword evidence="2 8" id="KW-0813">Transport</keyword>
<gene>
    <name evidence="13" type="ORF">ACFOEE_00435</name>
</gene>
<dbReference type="Pfam" id="PF00593">
    <property type="entry name" value="TonB_dep_Rec_b-barrel"/>
    <property type="match status" value="1"/>
</dbReference>
<proteinExistence type="inferred from homology"/>
<dbReference type="Gene3D" id="2.170.130.10">
    <property type="entry name" value="TonB-dependent receptor, plug domain"/>
    <property type="match status" value="1"/>
</dbReference>
<comment type="caution">
    <text evidence="13">The sequence shown here is derived from an EMBL/GenBank/DDBJ whole genome shotgun (WGS) entry which is preliminary data.</text>
</comment>
<evidence type="ECO:0000256" key="2">
    <source>
        <dbReference type="ARBA" id="ARBA00022448"/>
    </source>
</evidence>
<accession>A0ABV7CDZ4</accession>
<dbReference type="PANTHER" id="PTHR47234:SF2">
    <property type="entry name" value="TONB-DEPENDENT RECEPTOR"/>
    <property type="match status" value="1"/>
</dbReference>
<dbReference type="PANTHER" id="PTHR47234">
    <property type="match status" value="1"/>
</dbReference>
<keyword evidence="13" id="KW-0675">Receptor</keyword>
<dbReference type="EMBL" id="JBHRSD010000001">
    <property type="protein sequence ID" value="MFC3030998.1"/>
    <property type="molecule type" value="Genomic_DNA"/>
</dbReference>
<keyword evidence="14" id="KW-1185">Reference proteome</keyword>
<dbReference type="InterPro" id="IPR012910">
    <property type="entry name" value="Plug_dom"/>
</dbReference>
<feature type="domain" description="TonB-dependent receptor plug" evidence="12">
    <location>
        <begin position="56"/>
        <end position="168"/>
    </location>
</feature>
<keyword evidence="10" id="KW-0732">Signal</keyword>
<evidence type="ECO:0000256" key="4">
    <source>
        <dbReference type="ARBA" id="ARBA00022692"/>
    </source>
</evidence>
<dbReference type="PROSITE" id="PS52016">
    <property type="entry name" value="TONB_DEPENDENT_REC_3"/>
    <property type="match status" value="1"/>
</dbReference>
<dbReference type="InterPro" id="IPR000531">
    <property type="entry name" value="Beta-barrel_TonB"/>
</dbReference>
<feature type="signal peptide" evidence="10">
    <location>
        <begin position="1"/>
        <end position="28"/>
    </location>
</feature>
<keyword evidence="7 8" id="KW-0998">Cell outer membrane</keyword>
<evidence type="ECO:0000256" key="9">
    <source>
        <dbReference type="RuleBase" id="RU003357"/>
    </source>
</evidence>
<keyword evidence="5 9" id="KW-0798">TonB box</keyword>
<evidence type="ECO:0000259" key="12">
    <source>
        <dbReference type="Pfam" id="PF07715"/>
    </source>
</evidence>
<name>A0ABV7CDZ4_9GAMM</name>
<dbReference type="InterPro" id="IPR036942">
    <property type="entry name" value="Beta-barrel_TonB_sf"/>
</dbReference>
<evidence type="ECO:0000256" key="6">
    <source>
        <dbReference type="ARBA" id="ARBA00023136"/>
    </source>
</evidence>
<evidence type="ECO:0000256" key="10">
    <source>
        <dbReference type="SAM" id="SignalP"/>
    </source>
</evidence>
<evidence type="ECO:0000256" key="8">
    <source>
        <dbReference type="PROSITE-ProRule" id="PRU01360"/>
    </source>
</evidence>
<reference evidence="14" key="1">
    <citation type="journal article" date="2019" name="Int. J. Syst. Evol. Microbiol.">
        <title>The Global Catalogue of Microorganisms (GCM) 10K type strain sequencing project: providing services to taxonomists for standard genome sequencing and annotation.</title>
        <authorList>
            <consortium name="The Broad Institute Genomics Platform"/>
            <consortium name="The Broad Institute Genome Sequencing Center for Infectious Disease"/>
            <person name="Wu L."/>
            <person name="Ma J."/>
        </authorList>
    </citation>
    <scope>NUCLEOTIDE SEQUENCE [LARGE SCALE GENOMIC DNA]</scope>
    <source>
        <strain evidence="14">KCTC 42730</strain>
    </source>
</reference>
<keyword evidence="4 8" id="KW-0812">Transmembrane</keyword>
<dbReference type="Pfam" id="PF07715">
    <property type="entry name" value="Plug"/>
    <property type="match status" value="1"/>
</dbReference>
<evidence type="ECO:0000256" key="7">
    <source>
        <dbReference type="ARBA" id="ARBA00023237"/>
    </source>
</evidence>
<evidence type="ECO:0000256" key="5">
    <source>
        <dbReference type="ARBA" id="ARBA00023077"/>
    </source>
</evidence>
<evidence type="ECO:0000259" key="11">
    <source>
        <dbReference type="Pfam" id="PF00593"/>
    </source>
</evidence>
<dbReference type="Proteomes" id="UP001595453">
    <property type="component" value="Unassembled WGS sequence"/>
</dbReference>
<sequence length="975" mass="106518">MIQSKIARAVHLAVSITTVASVSFVAHAQDQSQKDEAKFERVEVTGSRIARHEFAQPAPILTLTGEQIEQAGIPDLASVLAELPAIGATATIRANSNDNGAAGVSNVDLRRLGEARTLVLVNGKRHVAGSAGSSSVDLSTIPSALIERVDVITGGASAIYGSDAVSGVVNVILKKDFEGLEFKASYSNSTEGVGNSNKTFSLLTGASTSDGKGNVTLFVSQDTIDEVMARDMPNFNTDGLVPNPANTGENDGIVDRIWVKNVTSERISPNSVLLAGPYNYTFSNNGVGELMPNRDLTQGFAFGSFPDGCKYCFNPDDYENYLPQREKVTVASTFNYEISDEVNLYGDVKYVRSDIMQQFQPSFRFNENRVVIADNPFIPQATKEFFADKGIESAFVNKFFDEIGNRSADNKRETFRIVAGAKGTFELSQTAIDYDVYYSNGRTENSRLTLNDLIVGNYAAALDAVVDPATGKAACRANVPSAQPEGYKNPATVDRESCVPYNPFGYGLASQEAMDWVTADVQRDDTIKQRYIGGSLSLDSGEFFELPGGAVGFAFGYEKRWESSETITDELTRSGAMANAATPNTYGEYDVSEFFVETSLPLLADTFLAHELNLDAAYRKADYSHAGEVDSWKVGFMWTPVEGYSLRGTYGEAVRAPNIAEAFDPRSPGFGRVDDPCSVDRVNDEPTRAANCAALGIPANFKPDDAASKRVISGGNPNLSVESSESLTLGLVMTPIENLTFSIDYYDIEIVDAIKSLTAQTVANNCVDGPVLDPVFCGQVTRDPSTLAITTVESGELNTAKLELKGIDFDMKYTLDLANFDLPGLARFGLFVSHTIELNKYEFQNRPEVVTREHGELGDPELQANFNVTYRLDDIAVSWGTRFIDRSAMIDLEDTYTADGVKRGDIEEDREFPYIGSFVTHDLSAKYYFDKATLEIGFRNIFDKQLPDFVTGRGEDSALYDPWGRRAFANLTYRF</sequence>
<feature type="domain" description="TonB-dependent receptor-like beta-barrel" evidence="11">
    <location>
        <begin position="503"/>
        <end position="941"/>
    </location>
</feature>
<feature type="chain" id="PRO_5045533968" evidence="10">
    <location>
        <begin position="29"/>
        <end position="975"/>
    </location>
</feature>
<keyword evidence="6 8" id="KW-0472">Membrane</keyword>
<dbReference type="SUPFAM" id="SSF56935">
    <property type="entry name" value="Porins"/>
    <property type="match status" value="1"/>
</dbReference>
<comment type="subcellular location">
    <subcellularLocation>
        <location evidence="1 8">Cell outer membrane</location>
        <topology evidence="1 8">Multi-pass membrane protein</topology>
    </subcellularLocation>
</comment>
<keyword evidence="3 8" id="KW-1134">Transmembrane beta strand</keyword>
<dbReference type="InterPro" id="IPR039426">
    <property type="entry name" value="TonB-dep_rcpt-like"/>
</dbReference>